<sequence length="89" mass="10001">MSDDRKKLLDGLGDKEKAAVIACEEFYQKEEGKDWHISGLNEKEETMNGFKLSLMLCKGDQCTMQDFEATAKGDGKYEAKLAEDDDAPF</sequence>
<protein>
    <submittedName>
        <fullName evidence="1">Uncharacterized protein</fullName>
    </submittedName>
</protein>
<proteinExistence type="predicted"/>
<dbReference type="EMBL" id="HBIV01049728">
    <property type="protein sequence ID" value="CAE0682627.1"/>
    <property type="molecule type" value="Transcribed_RNA"/>
</dbReference>
<organism evidence="1">
    <name type="scientific">Lotharella globosa</name>
    <dbReference type="NCBI Taxonomy" id="91324"/>
    <lineage>
        <taxon>Eukaryota</taxon>
        <taxon>Sar</taxon>
        <taxon>Rhizaria</taxon>
        <taxon>Cercozoa</taxon>
        <taxon>Chlorarachniophyceae</taxon>
        <taxon>Lotharella</taxon>
    </lineage>
</organism>
<reference evidence="1" key="1">
    <citation type="submission" date="2021-01" db="EMBL/GenBank/DDBJ databases">
        <authorList>
            <person name="Corre E."/>
            <person name="Pelletier E."/>
            <person name="Niang G."/>
            <person name="Scheremetjew M."/>
            <person name="Finn R."/>
            <person name="Kale V."/>
            <person name="Holt S."/>
            <person name="Cochrane G."/>
            <person name="Meng A."/>
            <person name="Brown T."/>
            <person name="Cohen L."/>
        </authorList>
    </citation>
    <scope>NUCLEOTIDE SEQUENCE</scope>
    <source>
        <strain evidence="1">CCCM811</strain>
    </source>
</reference>
<accession>A0A6U3AJC0</accession>
<evidence type="ECO:0000313" key="1">
    <source>
        <dbReference type="EMBL" id="CAE0682627.1"/>
    </source>
</evidence>
<name>A0A6U3AJC0_9EUKA</name>
<dbReference type="AlphaFoldDB" id="A0A6U3AJC0"/>
<gene>
    <name evidence="1" type="ORF">LGLO00237_LOCUS34415</name>
</gene>